<proteinExistence type="predicted"/>
<dbReference type="EMBL" id="ML986643">
    <property type="protein sequence ID" value="KAF2262236.1"/>
    <property type="molecule type" value="Genomic_DNA"/>
</dbReference>
<protein>
    <recommendedName>
        <fullName evidence="1">Protein kinase domain-containing protein</fullName>
    </recommendedName>
</protein>
<evidence type="ECO:0000313" key="3">
    <source>
        <dbReference type="Proteomes" id="UP000800093"/>
    </source>
</evidence>
<dbReference type="InterPro" id="IPR000719">
    <property type="entry name" value="Prot_kinase_dom"/>
</dbReference>
<dbReference type="Proteomes" id="UP000800093">
    <property type="component" value="Unassembled WGS sequence"/>
</dbReference>
<comment type="caution">
    <text evidence="2">The sequence shown here is derived from an EMBL/GenBank/DDBJ whole genome shotgun (WGS) entry which is preliminary data.</text>
</comment>
<evidence type="ECO:0000313" key="2">
    <source>
        <dbReference type="EMBL" id="KAF2262236.1"/>
    </source>
</evidence>
<reference evidence="3" key="1">
    <citation type="journal article" date="2020" name="Stud. Mycol.">
        <title>101 Dothideomycetes genomes: A test case for predicting lifestyles and emergence of pathogens.</title>
        <authorList>
            <person name="Haridas S."/>
            <person name="Albert R."/>
            <person name="Binder M."/>
            <person name="Bloem J."/>
            <person name="LaButti K."/>
            <person name="Salamov A."/>
            <person name="Andreopoulos B."/>
            <person name="Baker S."/>
            <person name="Barry K."/>
            <person name="Bills G."/>
            <person name="Bluhm B."/>
            <person name="Cannon C."/>
            <person name="Castanera R."/>
            <person name="Culley D."/>
            <person name="Daum C."/>
            <person name="Ezra D."/>
            <person name="Gonzalez J."/>
            <person name="Henrissat B."/>
            <person name="Kuo A."/>
            <person name="Liang C."/>
            <person name="Lipzen A."/>
            <person name="Lutzoni F."/>
            <person name="Magnuson J."/>
            <person name="Mondo S."/>
            <person name="Nolan M."/>
            <person name="Ohm R."/>
            <person name="Pangilinan J."/>
            <person name="Park H.-J."/>
            <person name="Ramirez L."/>
            <person name="Alfaro M."/>
            <person name="Sun H."/>
            <person name="Tritt A."/>
            <person name="Yoshinaga Y."/>
            <person name="Zwiers L.-H."/>
            <person name="Turgeon B."/>
            <person name="Goodwin S."/>
            <person name="Spatafora J."/>
            <person name="Crous P."/>
            <person name="Grigoriev I."/>
        </authorList>
    </citation>
    <scope>NUCLEOTIDE SEQUENCE [LARGE SCALE GENOMIC DNA]</scope>
    <source>
        <strain evidence="3">CBS 304.66</strain>
    </source>
</reference>
<gene>
    <name evidence="2" type="ORF">CC78DRAFT_323597</name>
</gene>
<name>A0A9P4K5K6_9PLEO</name>
<dbReference type="AlphaFoldDB" id="A0A9P4K5K6"/>
<keyword evidence="3" id="KW-1185">Reference proteome</keyword>
<evidence type="ECO:0000259" key="1">
    <source>
        <dbReference type="PROSITE" id="PS50011"/>
    </source>
</evidence>
<feature type="domain" description="Protein kinase" evidence="1">
    <location>
        <begin position="75"/>
        <end position="385"/>
    </location>
</feature>
<organism evidence="2 3">
    <name type="scientific">Lojkania enalia</name>
    <dbReference type="NCBI Taxonomy" id="147567"/>
    <lineage>
        <taxon>Eukaryota</taxon>
        <taxon>Fungi</taxon>
        <taxon>Dikarya</taxon>
        <taxon>Ascomycota</taxon>
        <taxon>Pezizomycotina</taxon>
        <taxon>Dothideomycetes</taxon>
        <taxon>Pleosporomycetidae</taxon>
        <taxon>Pleosporales</taxon>
        <taxon>Pleosporales incertae sedis</taxon>
        <taxon>Lojkania</taxon>
    </lineage>
</organism>
<dbReference type="SUPFAM" id="SSF56112">
    <property type="entry name" value="Protein kinase-like (PK-like)"/>
    <property type="match status" value="1"/>
</dbReference>
<dbReference type="GO" id="GO:0004672">
    <property type="term" value="F:protein kinase activity"/>
    <property type="evidence" value="ECO:0007669"/>
    <property type="project" value="InterPro"/>
</dbReference>
<sequence>MSPLLSSYNPLLSKQIEGIKYPQSLTYFIYHCIAMMSTFTLDRCVPSSILEYYLAVERDRVVVAEEKRSPTPSQKEEEKNIGPDEGFIKYYLPKREISEPEASLPSLSALRSKLIVVKVFPSGCMQSIHSIPNHLEILKRIRDAQLDWMSDFEERHSMPRIHRIHIAGLTELDRTWYSMSFVHGQPLEHLLHGLRGEALAPSLICHIFASLFHAIDFLRKVPPTGLMHGAITAKDVLLQPGKDARALPKVMLVNFDHTHNLDEESKGTEFHNVRKILDRLMSSNTGSNCQILSKMPEPWSEQLSHTEVEKMNELYGFMYYERWTDLPRLKRATVDDLWALFKNTIELIVCRHGELSKGMPEYFRTEIERVVVSDAELRSAAHQLR</sequence>
<dbReference type="GO" id="GO:0005524">
    <property type="term" value="F:ATP binding"/>
    <property type="evidence" value="ECO:0007669"/>
    <property type="project" value="InterPro"/>
</dbReference>
<dbReference type="PROSITE" id="PS50011">
    <property type="entry name" value="PROTEIN_KINASE_DOM"/>
    <property type="match status" value="1"/>
</dbReference>
<accession>A0A9P4K5K6</accession>
<dbReference type="InterPro" id="IPR011009">
    <property type="entry name" value="Kinase-like_dom_sf"/>
</dbReference>